<dbReference type="Proteomes" id="UP000697998">
    <property type="component" value="Unassembled WGS sequence"/>
</dbReference>
<feature type="domain" description="PAC" evidence="3">
    <location>
        <begin position="234"/>
        <end position="286"/>
    </location>
</feature>
<dbReference type="NCBIfam" id="TIGR00254">
    <property type="entry name" value="GGDEF"/>
    <property type="match status" value="1"/>
</dbReference>
<dbReference type="SMART" id="SM00086">
    <property type="entry name" value="PAC"/>
    <property type="match status" value="3"/>
</dbReference>
<dbReference type="InterPro" id="IPR052155">
    <property type="entry name" value="Biofilm_reg_signaling"/>
</dbReference>
<organism evidence="6 7">
    <name type="scientific">Candidatus Accumulibacter proximus</name>
    <dbReference type="NCBI Taxonomy" id="2954385"/>
    <lineage>
        <taxon>Bacteria</taxon>
        <taxon>Pseudomonadati</taxon>
        <taxon>Pseudomonadota</taxon>
        <taxon>Betaproteobacteria</taxon>
        <taxon>Candidatus Accumulibacter</taxon>
    </lineage>
</organism>
<feature type="domain" description="PAS" evidence="2">
    <location>
        <begin position="176"/>
        <end position="207"/>
    </location>
</feature>
<dbReference type="InterPro" id="IPR000160">
    <property type="entry name" value="GGDEF_dom"/>
</dbReference>
<sequence>MRWIAQRAEVEFDEAGRPLRSVATTQDITERKELEATLREQREFFRLISESIGEHIAVLDLQGRRVYNSPSYRQFFGDTRDLRGSDSFGDVHPDDRERVQRVFRETAETGIGQKIEYRLVRQDGSVRYMSSSGKVIKDKQGQAVRIVVVSHDISDRKQAEQWERIAATTFESQQGMFITDASGVILRVNQAFTEITGYSAEECVGRTPKLLSSGRHDAAFYQAMRESLARTGTWQGEIWNRRKNDEVFPEWLTISAVRDSDGCVTHYVSTLMDITLRKAAQEEIRHLAFYDPLTGLPNRRLLHDRLRVAMAASARRDRQGALLFIDLDNFKTLNDTLGHDMGDLLLQQVAKRLSGCVRDRDTVARLGGDEFVVMLEDLGSQSQEAATQSRIVGEKILGVLNRPYDLAGSEYHNTPSVGITLFGGQQEGIDELMKRADLAMYEAKATGRNTFRFFDPQMQAVVTARVALERDLREALQKQEFFLCYQPQVDSAGRIVGAEALLRWQHRQRGFVSPAEFIPLAEETGLILPLGLWVLETASAQAAVWAAEAGREDFTVSVNVSARQLLQPNFVEQVLGVLGNTGTNPHNLKLELTESMLLNNIQEIIDKMTALKERGVGFSLDDFGTGYSSLSYLKRLPLDQLKIDQSFVRDLLTDPNDEAIARTIVALASSLGLAVIAEGVESIEQRDVLAAQGCHTYQGYLFSRPLPLADFNLFLQRH</sequence>
<evidence type="ECO:0000313" key="6">
    <source>
        <dbReference type="EMBL" id="MBK7677776.1"/>
    </source>
</evidence>
<dbReference type="Pfam" id="PF13426">
    <property type="entry name" value="PAS_9"/>
    <property type="match status" value="1"/>
</dbReference>
<dbReference type="SUPFAM" id="SSF55785">
    <property type="entry name" value="PYP-like sensor domain (PAS domain)"/>
    <property type="match status" value="2"/>
</dbReference>
<dbReference type="PANTHER" id="PTHR44757">
    <property type="entry name" value="DIGUANYLATE CYCLASE DGCP"/>
    <property type="match status" value="1"/>
</dbReference>
<dbReference type="InterPro" id="IPR043128">
    <property type="entry name" value="Rev_trsase/Diguanyl_cyclase"/>
</dbReference>
<feature type="domain" description="PAS" evidence="2">
    <location>
        <begin position="41"/>
        <end position="110"/>
    </location>
</feature>
<dbReference type="PROSITE" id="PS50887">
    <property type="entry name" value="GGDEF"/>
    <property type="match status" value="1"/>
</dbReference>
<dbReference type="Gene3D" id="3.30.450.20">
    <property type="entry name" value="PAS domain"/>
    <property type="match status" value="2"/>
</dbReference>
<dbReference type="Pfam" id="PF00990">
    <property type="entry name" value="GGDEF"/>
    <property type="match status" value="1"/>
</dbReference>
<dbReference type="PROSITE" id="PS50112">
    <property type="entry name" value="PAS"/>
    <property type="match status" value="2"/>
</dbReference>
<dbReference type="EMBL" id="JADJMH010000040">
    <property type="protein sequence ID" value="MBK7677776.1"/>
    <property type="molecule type" value="Genomic_DNA"/>
</dbReference>
<dbReference type="SMART" id="SM00091">
    <property type="entry name" value="PAS"/>
    <property type="match status" value="2"/>
</dbReference>
<feature type="domain" description="PAC" evidence="3">
    <location>
        <begin position="113"/>
        <end position="165"/>
    </location>
</feature>
<gene>
    <name evidence="6" type="ORF">IPJ27_25240</name>
</gene>
<dbReference type="InterPro" id="IPR001633">
    <property type="entry name" value="EAL_dom"/>
</dbReference>
<dbReference type="PROSITE" id="PS50113">
    <property type="entry name" value="PAC"/>
    <property type="match status" value="3"/>
</dbReference>
<comment type="caution">
    <text evidence="6">The sequence shown here is derived from an EMBL/GenBank/DDBJ whole genome shotgun (WGS) entry which is preliminary data.</text>
</comment>
<feature type="domain" description="PAC" evidence="3">
    <location>
        <begin position="1"/>
        <end position="40"/>
    </location>
</feature>
<feature type="domain" description="GGDEF" evidence="5">
    <location>
        <begin position="318"/>
        <end position="456"/>
    </location>
</feature>
<proteinExistence type="predicted"/>
<dbReference type="CDD" id="cd01949">
    <property type="entry name" value="GGDEF"/>
    <property type="match status" value="1"/>
</dbReference>
<dbReference type="Pfam" id="PF08447">
    <property type="entry name" value="PAS_3"/>
    <property type="match status" value="1"/>
</dbReference>
<protein>
    <submittedName>
        <fullName evidence="6">EAL domain-containing protein</fullName>
    </submittedName>
</protein>
<evidence type="ECO:0000256" key="1">
    <source>
        <dbReference type="ARBA" id="ARBA00051114"/>
    </source>
</evidence>
<evidence type="ECO:0000259" key="4">
    <source>
        <dbReference type="PROSITE" id="PS50883"/>
    </source>
</evidence>
<evidence type="ECO:0000259" key="2">
    <source>
        <dbReference type="PROSITE" id="PS50112"/>
    </source>
</evidence>
<dbReference type="CDD" id="cd01948">
    <property type="entry name" value="EAL"/>
    <property type="match status" value="1"/>
</dbReference>
<dbReference type="GO" id="GO:0071111">
    <property type="term" value="F:cyclic-guanylate-specific phosphodiesterase activity"/>
    <property type="evidence" value="ECO:0007669"/>
    <property type="project" value="UniProtKB-EC"/>
</dbReference>
<dbReference type="InterPro" id="IPR035919">
    <property type="entry name" value="EAL_sf"/>
</dbReference>
<dbReference type="InterPro" id="IPR029787">
    <property type="entry name" value="Nucleotide_cyclase"/>
</dbReference>
<name>A0A935Q546_9PROT</name>
<dbReference type="CDD" id="cd00130">
    <property type="entry name" value="PAS"/>
    <property type="match status" value="2"/>
</dbReference>
<dbReference type="FunFam" id="3.20.20.450:FF:000001">
    <property type="entry name" value="Cyclic di-GMP phosphodiesterase yahA"/>
    <property type="match status" value="1"/>
</dbReference>
<evidence type="ECO:0000259" key="3">
    <source>
        <dbReference type="PROSITE" id="PS50113"/>
    </source>
</evidence>
<dbReference type="NCBIfam" id="TIGR00229">
    <property type="entry name" value="sensory_box"/>
    <property type="match status" value="2"/>
</dbReference>
<comment type="catalytic activity">
    <reaction evidence="1">
        <text>3',3'-c-di-GMP + H2O = 5'-phosphoguanylyl(3'-&gt;5')guanosine + H(+)</text>
        <dbReference type="Rhea" id="RHEA:24902"/>
        <dbReference type="ChEBI" id="CHEBI:15377"/>
        <dbReference type="ChEBI" id="CHEBI:15378"/>
        <dbReference type="ChEBI" id="CHEBI:58754"/>
        <dbReference type="ChEBI" id="CHEBI:58805"/>
        <dbReference type="EC" id="3.1.4.52"/>
    </reaction>
    <physiologicalReaction direction="left-to-right" evidence="1">
        <dbReference type="Rhea" id="RHEA:24903"/>
    </physiologicalReaction>
</comment>
<dbReference type="InterPro" id="IPR000014">
    <property type="entry name" value="PAS"/>
</dbReference>
<dbReference type="Pfam" id="PF00563">
    <property type="entry name" value="EAL"/>
    <property type="match status" value="1"/>
</dbReference>
<reference evidence="6 7" key="1">
    <citation type="submission" date="2020-10" db="EMBL/GenBank/DDBJ databases">
        <title>Connecting structure to function with the recovery of over 1000 high-quality activated sludge metagenome-assembled genomes encoding full-length rRNA genes using long-read sequencing.</title>
        <authorList>
            <person name="Singleton C.M."/>
            <person name="Petriglieri F."/>
            <person name="Kristensen J.M."/>
            <person name="Kirkegaard R.H."/>
            <person name="Michaelsen T.Y."/>
            <person name="Andersen M.H."/>
            <person name="Karst S.M."/>
            <person name="Dueholm M.S."/>
            <person name="Nielsen P.H."/>
            <person name="Albertsen M."/>
        </authorList>
    </citation>
    <scope>NUCLEOTIDE SEQUENCE [LARGE SCALE GENOMIC DNA]</scope>
    <source>
        <strain evidence="6">EsbW_18-Q3-R4-48_BATAC.285</strain>
    </source>
</reference>
<feature type="domain" description="EAL" evidence="4">
    <location>
        <begin position="465"/>
        <end position="718"/>
    </location>
</feature>
<dbReference type="PROSITE" id="PS50883">
    <property type="entry name" value="EAL"/>
    <property type="match status" value="1"/>
</dbReference>
<dbReference type="InterPro" id="IPR001610">
    <property type="entry name" value="PAC"/>
</dbReference>
<dbReference type="SUPFAM" id="SSF55073">
    <property type="entry name" value="Nucleotide cyclase"/>
    <property type="match status" value="1"/>
</dbReference>
<accession>A0A935Q546</accession>
<dbReference type="Gene3D" id="2.10.70.100">
    <property type="match status" value="1"/>
</dbReference>
<dbReference type="GO" id="GO:0071732">
    <property type="term" value="P:cellular response to nitric oxide"/>
    <property type="evidence" value="ECO:0007669"/>
    <property type="project" value="UniProtKB-ARBA"/>
</dbReference>
<dbReference type="FunFam" id="3.30.70.270:FF:000001">
    <property type="entry name" value="Diguanylate cyclase domain protein"/>
    <property type="match status" value="1"/>
</dbReference>
<dbReference type="PANTHER" id="PTHR44757:SF2">
    <property type="entry name" value="BIOFILM ARCHITECTURE MAINTENANCE PROTEIN MBAA"/>
    <property type="match status" value="1"/>
</dbReference>
<dbReference type="SMART" id="SM00267">
    <property type="entry name" value="GGDEF"/>
    <property type="match status" value="1"/>
</dbReference>
<evidence type="ECO:0000259" key="5">
    <source>
        <dbReference type="PROSITE" id="PS50887"/>
    </source>
</evidence>
<dbReference type="InterPro" id="IPR000700">
    <property type="entry name" value="PAS-assoc_C"/>
</dbReference>
<dbReference type="InterPro" id="IPR035965">
    <property type="entry name" value="PAS-like_dom_sf"/>
</dbReference>
<dbReference type="SMART" id="SM00052">
    <property type="entry name" value="EAL"/>
    <property type="match status" value="1"/>
</dbReference>
<evidence type="ECO:0000313" key="7">
    <source>
        <dbReference type="Proteomes" id="UP000697998"/>
    </source>
</evidence>
<dbReference type="AlphaFoldDB" id="A0A935Q546"/>
<dbReference type="InterPro" id="IPR013655">
    <property type="entry name" value="PAS_fold_3"/>
</dbReference>
<dbReference type="SUPFAM" id="SSF141868">
    <property type="entry name" value="EAL domain-like"/>
    <property type="match status" value="1"/>
</dbReference>
<dbReference type="Gene3D" id="3.20.20.450">
    <property type="entry name" value="EAL domain"/>
    <property type="match status" value="1"/>
</dbReference>
<dbReference type="Gene3D" id="3.30.70.270">
    <property type="match status" value="1"/>
</dbReference>